<dbReference type="Proteomes" id="UP001556367">
    <property type="component" value="Unassembled WGS sequence"/>
</dbReference>
<evidence type="ECO:0000313" key="2">
    <source>
        <dbReference type="Proteomes" id="UP001556367"/>
    </source>
</evidence>
<organism evidence="1 2">
    <name type="scientific">Hohenbuehelia grisea</name>
    <dbReference type="NCBI Taxonomy" id="104357"/>
    <lineage>
        <taxon>Eukaryota</taxon>
        <taxon>Fungi</taxon>
        <taxon>Dikarya</taxon>
        <taxon>Basidiomycota</taxon>
        <taxon>Agaricomycotina</taxon>
        <taxon>Agaricomycetes</taxon>
        <taxon>Agaricomycetidae</taxon>
        <taxon>Agaricales</taxon>
        <taxon>Pleurotineae</taxon>
        <taxon>Pleurotaceae</taxon>
        <taxon>Hohenbuehelia</taxon>
    </lineage>
</organism>
<protein>
    <recommendedName>
        <fullName evidence="3">F-box domain-containing protein</fullName>
    </recommendedName>
</protein>
<name>A0ABR3J8A9_9AGAR</name>
<evidence type="ECO:0000313" key="1">
    <source>
        <dbReference type="EMBL" id="KAL0951713.1"/>
    </source>
</evidence>
<proteinExistence type="predicted"/>
<sequence>MDATQDHISARTLVTGQNLPPEVWTSVFLHYVQATSGPQPNTTRADILSREGPVFLAHVCQRWRDIILTSGELWSSFSVYVDESSPKPSLLDMLALWIARAGKYPLRFHLQYNPPPYARRWTSPAAGTRGVHTMNAVLRLLMPHVTRWHEAALCLPHQVLQPFKLDCIQNLRSFSIQAIGRSSQTVETLRSVLPTPLGWARLESLRLNVGPLSLDDCFRAIEESPKLHTCSLRAECIALNNGAEYRRIRHTSLRTLDLRLVHCTSTIFVNPFALDASTSTCFANFLDALDLPFLQSLDIHWLLHDGDPIAKSSHSTIFIDFLSRSAEELHVIRLSNLLRDEAQLRSCLEALPLLSEMDLRLPMSPHDDPFSEGLLRSLCSGNPASPTLIPLLTTLHLQCHGRALGGPGLIDVVNSRMQSTSSRRLQHLDLYTHGPASHTLTARAEDWVAEGMCVQLGHLSSDNA</sequence>
<dbReference type="EMBL" id="JASNQZ010000011">
    <property type="protein sequence ID" value="KAL0951713.1"/>
    <property type="molecule type" value="Genomic_DNA"/>
</dbReference>
<comment type="caution">
    <text evidence="1">The sequence shown here is derived from an EMBL/GenBank/DDBJ whole genome shotgun (WGS) entry which is preliminary data.</text>
</comment>
<accession>A0ABR3J8A9</accession>
<reference evidence="2" key="1">
    <citation type="submission" date="2024-06" db="EMBL/GenBank/DDBJ databases">
        <title>Multi-omics analyses provide insights into the biosynthesis of the anticancer antibiotic pleurotin in Hohenbuehelia grisea.</title>
        <authorList>
            <person name="Weaver J.A."/>
            <person name="Alberti F."/>
        </authorList>
    </citation>
    <scope>NUCLEOTIDE SEQUENCE [LARGE SCALE GENOMIC DNA]</scope>
    <source>
        <strain evidence="2">T-177</strain>
    </source>
</reference>
<evidence type="ECO:0008006" key="3">
    <source>
        <dbReference type="Google" id="ProtNLM"/>
    </source>
</evidence>
<keyword evidence="2" id="KW-1185">Reference proteome</keyword>
<gene>
    <name evidence="1" type="ORF">HGRIS_008388</name>
</gene>